<name>A0A9D1L9G4_9CLOT</name>
<evidence type="ECO:0000313" key="3">
    <source>
        <dbReference type="Proteomes" id="UP000824089"/>
    </source>
</evidence>
<feature type="signal peptide" evidence="1">
    <location>
        <begin position="1"/>
        <end position="25"/>
    </location>
</feature>
<feature type="chain" id="PRO_5039592123" evidence="1">
    <location>
        <begin position="26"/>
        <end position="443"/>
    </location>
</feature>
<dbReference type="InterPro" id="IPR050490">
    <property type="entry name" value="Bact_solute-bd_prot1"/>
</dbReference>
<reference evidence="2" key="1">
    <citation type="submission" date="2020-10" db="EMBL/GenBank/DDBJ databases">
        <authorList>
            <person name="Gilroy R."/>
        </authorList>
    </citation>
    <scope>NUCLEOTIDE SEQUENCE</scope>
    <source>
        <strain evidence="2">CHK195-4489</strain>
    </source>
</reference>
<dbReference type="Pfam" id="PF01547">
    <property type="entry name" value="SBP_bac_1"/>
    <property type="match status" value="1"/>
</dbReference>
<evidence type="ECO:0000313" key="2">
    <source>
        <dbReference type="EMBL" id="HIU29919.1"/>
    </source>
</evidence>
<dbReference type="PANTHER" id="PTHR43649">
    <property type="entry name" value="ARABINOSE-BINDING PROTEIN-RELATED"/>
    <property type="match status" value="1"/>
</dbReference>
<dbReference type="InterPro" id="IPR006059">
    <property type="entry name" value="SBP"/>
</dbReference>
<keyword evidence="1" id="KW-0732">Signal</keyword>
<dbReference type="Proteomes" id="UP000824089">
    <property type="component" value="Unassembled WGS sequence"/>
</dbReference>
<gene>
    <name evidence="2" type="ORF">IAD50_06460</name>
</gene>
<dbReference type="Gene3D" id="3.40.190.10">
    <property type="entry name" value="Periplasmic binding protein-like II"/>
    <property type="match status" value="1"/>
</dbReference>
<evidence type="ECO:0000256" key="1">
    <source>
        <dbReference type="SAM" id="SignalP"/>
    </source>
</evidence>
<reference evidence="2" key="2">
    <citation type="journal article" date="2021" name="PeerJ">
        <title>Extensive microbial diversity within the chicken gut microbiome revealed by metagenomics and culture.</title>
        <authorList>
            <person name="Gilroy R."/>
            <person name="Ravi A."/>
            <person name="Getino M."/>
            <person name="Pursley I."/>
            <person name="Horton D.L."/>
            <person name="Alikhan N.F."/>
            <person name="Baker D."/>
            <person name="Gharbi K."/>
            <person name="Hall N."/>
            <person name="Watson M."/>
            <person name="Adriaenssens E.M."/>
            <person name="Foster-Nyarko E."/>
            <person name="Jarju S."/>
            <person name="Secka A."/>
            <person name="Antonio M."/>
            <person name="Oren A."/>
            <person name="Chaudhuri R.R."/>
            <person name="La Ragione R."/>
            <person name="Hildebrand F."/>
            <person name="Pallen M.J."/>
        </authorList>
    </citation>
    <scope>NUCLEOTIDE SEQUENCE</scope>
    <source>
        <strain evidence="2">CHK195-4489</strain>
    </source>
</reference>
<dbReference type="AlphaFoldDB" id="A0A9D1L9G4"/>
<proteinExistence type="predicted"/>
<protein>
    <submittedName>
        <fullName evidence="2">Extracellular solute-binding protein</fullName>
    </submittedName>
</protein>
<sequence length="443" mass="48274">MKSKRILSYITVCVTLLCLCSCQNGDESAPSGTDGTTGDGTLTVYYAKGDPRIELAVSTFEEEHPNIELTETIFDTPQQMDDQLSTELSAGSGPDAVFLNSETTLDIYRSARGGAFADLGALIEADEEFSEDQYFPGVLDAGKIDGKQYFLPATMKIPTVFCQKGESSETGIWDLNSFISAVEESAEQRKNESSKSSLLFRSEDPVFTQMLRLYGVNFVSEDGKEVQIDEEMLQTVAETSKLLLAEQNKSNEMVSTYANDFSAITSRVDYMLWDGTDLPYDVWGYQSLYSSGGGELELAALSDENGAPLARIDLFGAVTSGAAGNTEAYELVKSLAESSGSSAGQVVYGMPVVKFNFVTSINVFSGKEGGSNIGGNQMSVRPVSAENSQKLNTIAESLQTFSLPNGRLLEMAEESFVPYFSDTSSYEDCLAEFRQKMELYIHE</sequence>
<comment type="caution">
    <text evidence="2">The sequence shown here is derived from an EMBL/GenBank/DDBJ whole genome shotgun (WGS) entry which is preliminary data.</text>
</comment>
<organism evidence="2 3">
    <name type="scientific">Candidatus Egerieisoma faecipullorum</name>
    <dbReference type="NCBI Taxonomy" id="2840963"/>
    <lineage>
        <taxon>Bacteria</taxon>
        <taxon>Bacillati</taxon>
        <taxon>Bacillota</taxon>
        <taxon>Clostridia</taxon>
        <taxon>Eubacteriales</taxon>
        <taxon>Clostridiaceae</taxon>
        <taxon>Clostridiaceae incertae sedis</taxon>
        <taxon>Candidatus Egerieisoma</taxon>
    </lineage>
</organism>
<accession>A0A9D1L9G4</accession>
<dbReference type="SUPFAM" id="SSF53850">
    <property type="entry name" value="Periplasmic binding protein-like II"/>
    <property type="match status" value="1"/>
</dbReference>
<dbReference type="EMBL" id="DVMM01000134">
    <property type="protein sequence ID" value="HIU29919.1"/>
    <property type="molecule type" value="Genomic_DNA"/>
</dbReference>